<feature type="region of interest" description="Disordered" evidence="1">
    <location>
        <begin position="34"/>
        <end position="82"/>
    </location>
</feature>
<dbReference type="AlphaFoldDB" id="A0AAD7BNF0"/>
<feature type="region of interest" description="Disordered" evidence="1">
    <location>
        <begin position="121"/>
        <end position="154"/>
    </location>
</feature>
<protein>
    <submittedName>
        <fullName evidence="2">Uncharacterized protein</fullName>
    </submittedName>
</protein>
<accession>A0AAD7BNF0</accession>
<sequence>MGFHIGQVLRPQAPPSGSATPSSIACPLLTIFSHSKMRTRPPKRRNRAPLTEKQKDDHADASARYRERRRAAQANDKEAHAHALAAAARYRAGHREELAAKQQKVRKRAFIAKHGVHKYIQRRFDAPPPARTQSPPMMFPELDDDDSWATSGIY</sequence>
<gene>
    <name evidence="2" type="ORF">FB45DRAFT_869131</name>
</gene>
<feature type="compositionally biased region" description="Basic and acidic residues" evidence="1">
    <location>
        <begin position="50"/>
        <end position="65"/>
    </location>
</feature>
<evidence type="ECO:0000313" key="3">
    <source>
        <dbReference type="Proteomes" id="UP001221142"/>
    </source>
</evidence>
<reference evidence="2" key="1">
    <citation type="submission" date="2023-03" db="EMBL/GenBank/DDBJ databases">
        <title>Massive genome expansion in bonnet fungi (Mycena s.s.) driven by repeated elements and novel gene families across ecological guilds.</title>
        <authorList>
            <consortium name="Lawrence Berkeley National Laboratory"/>
            <person name="Harder C.B."/>
            <person name="Miyauchi S."/>
            <person name="Viragh M."/>
            <person name="Kuo A."/>
            <person name="Thoen E."/>
            <person name="Andreopoulos B."/>
            <person name="Lu D."/>
            <person name="Skrede I."/>
            <person name="Drula E."/>
            <person name="Henrissat B."/>
            <person name="Morin E."/>
            <person name="Kohler A."/>
            <person name="Barry K."/>
            <person name="LaButti K."/>
            <person name="Morin E."/>
            <person name="Salamov A."/>
            <person name="Lipzen A."/>
            <person name="Mereny Z."/>
            <person name="Hegedus B."/>
            <person name="Baldrian P."/>
            <person name="Stursova M."/>
            <person name="Weitz H."/>
            <person name="Taylor A."/>
            <person name="Grigoriev I.V."/>
            <person name="Nagy L.G."/>
            <person name="Martin F."/>
            <person name="Kauserud H."/>
        </authorList>
    </citation>
    <scope>NUCLEOTIDE SEQUENCE</scope>
    <source>
        <strain evidence="2">9284</strain>
    </source>
</reference>
<evidence type="ECO:0000256" key="1">
    <source>
        <dbReference type="SAM" id="MobiDB-lite"/>
    </source>
</evidence>
<dbReference type="Proteomes" id="UP001221142">
    <property type="component" value="Unassembled WGS sequence"/>
</dbReference>
<feature type="region of interest" description="Disordered" evidence="1">
    <location>
        <begin position="1"/>
        <end position="22"/>
    </location>
</feature>
<keyword evidence="3" id="KW-1185">Reference proteome</keyword>
<feature type="compositionally biased region" description="Basic residues" evidence="1">
    <location>
        <begin position="35"/>
        <end position="47"/>
    </location>
</feature>
<dbReference type="EMBL" id="JARKIF010000012">
    <property type="protein sequence ID" value="KAJ7626012.1"/>
    <property type="molecule type" value="Genomic_DNA"/>
</dbReference>
<evidence type="ECO:0000313" key="2">
    <source>
        <dbReference type="EMBL" id="KAJ7626012.1"/>
    </source>
</evidence>
<name>A0AAD7BNF0_9AGAR</name>
<proteinExistence type="predicted"/>
<comment type="caution">
    <text evidence="2">The sequence shown here is derived from an EMBL/GenBank/DDBJ whole genome shotgun (WGS) entry which is preliminary data.</text>
</comment>
<organism evidence="2 3">
    <name type="scientific">Roridomyces roridus</name>
    <dbReference type="NCBI Taxonomy" id="1738132"/>
    <lineage>
        <taxon>Eukaryota</taxon>
        <taxon>Fungi</taxon>
        <taxon>Dikarya</taxon>
        <taxon>Basidiomycota</taxon>
        <taxon>Agaricomycotina</taxon>
        <taxon>Agaricomycetes</taxon>
        <taxon>Agaricomycetidae</taxon>
        <taxon>Agaricales</taxon>
        <taxon>Marasmiineae</taxon>
        <taxon>Mycenaceae</taxon>
        <taxon>Roridomyces</taxon>
    </lineage>
</organism>